<proteinExistence type="inferred from homology"/>
<dbReference type="PANTHER" id="PTHR30518:SF2">
    <property type="entry name" value="ENDOLYTIC MUREIN TRANSGLYCOSYLASE"/>
    <property type="match status" value="1"/>
</dbReference>
<dbReference type="PANTHER" id="PTHR30518">
    <property type="entry name" value="ENDOLYTIC MUREIN TRANSGLYCOSYLASE"/>
    <property type="match status" value="1"/>
</dbReference>
<evidence type="ECO:0000256" key="2">
    <source>
        <dbReference type="ARBA" id="ARBA00022692"/>
    </source>
</evidence>
<evidence type="ECO:0000313" key="9">
    <source>
        <dbReference type="Proteomes" id="UP000186670"/>
    </source>
</evidence>
<feature type="site" description="Important for catalytic activity" evidence="7">
    <location>
        <position position="213"/>
    </location>
</feature>
<evidence type="ECO:0000256" key="3">
    <source>
        <dbReference type="ARBA" id="ARBA00022989"/>
    </source>
</evidence>
<organism evidence="8 9">
    <name type="scientific">Candidatus Campbellbacteria bacterium RIFCSPHIGHO2_01_FULL_34_10</name>
    <dbReference type="NCBI Taxonomy" id="1797577"/>
    <lineage>
        <taxon>Bacteria</taxon>
        <taxon>Candidatus Campbelliibacteriota</taxon>
    </lineage>
</organism>
<feature type="transmembrane region" description="Helical" evidence="7">
    <location>
        <begin position="12"/>
        <end position="35"/>
    </location>
</feature>
<evidence type="ECO:0000256" key="1">
    <source>
        <dbReference type="ARBA" id="ARBA00022475"/>
    </source>
</evidence>
<keyword evidence="4 7" id="KW-0472">Membrane</keyword>
<dbReference type="EMBL" id="MEZZ01000038">
    <property type="protein sequence ID" value="OGD68207.1"/>
    <property type="molecule type" value="Genomic_DNA"/>
</dbReference>
<keyword evidence="2 7" id="KW-0812">Transmembrane</keyword>
<dbReference type="GO" id="GO:0005886">
    <property type="term" value="C:plasma membrane"/>
    <property type="evidence" value="ECO:0007669"/>
    <property type="project" value="UniProtKB-SubCell"/>
</dbReference>
<dbReference type="HAMAP" id="MF_02065">
    <property type="entry name" value="MltG"/>
    <property type="match status" value="1"/>
</dbReference>
<accession>A0A1F5ELC3</accession>
<dbReference type="GO" id="GO:0071555">
    <property type="term" value="P:cell wall organization"/>
    <property type="evidence" value="ECO:0007669"/>
    <property type="project" value="UniProtKB-KW"/>
</dbReference>
<evidence type="ECO:0000256" key="7">
    <source>
        <dbReference type="HAMAP-Rule" id="MF_02065"/>
    </source>
</evidence>
<keyword evidence="6 7" id="KW-0961">Cell wall biogenesis/degradation</keyword>
<dbReference type="InterPro" id="IPR003770">
    <property type="entry name" value="MLTG-like"/>
</dbReference>
<gene>
    <name evidence="7" type="primary">mltG</name>
    <name evidence="8" type="ORF">A2811_01425</name>
</gene>
<comment type="catalytic activity">
    <reaction evidence="7">
        <text>a peptidoglycan chain = a peptidoglycan chain with N-acetyl-1,6-anhydromuramyl-[peptide] at the reducing end + a peptidoglycan chain with N-acetylglucosamine at the non-reducing end.</text>
        <dbReference type="EC" id="4.2.2.29"/>
    </reaction>
</comment>
<comment type="function">
    <text evidence="7">Functions as a peptidoglycan terminase that cleaves nascent peptidoglycan strands endolytically to terminate their elongation.</text>
</comment>
<evidence type="ECO:0000256" key="6">
    <source>
        <dbReference type="ARBA" id="ARBA00023316"/>
    </source>
</evidence>
<protein>
    <recommendedName>
        <fullName evidence="7">Endolytic murein transglycosylase</fullName>
        <ecNumber evidence="7">4.2.2.29</ecNumber>
    </recommendedName>
    <alternativeName>
        <fullName evidence="7">Peptidoglycan lytic transglycosylase</fullName>
    </alternativeName>
    <alternativeName>
        <fullName evidence="7">Peptidoglycan polymerization terminase</fullName>
    </alternativeName>
</protein>
<keyword evidence="1 7" id="KW-1003">Cell membrane</keyword>
<dbReference type="Pfam" id="PF02618">
    <property type="entry name" value="YceG"/>
    <property type="match status" value="1"/>
</dbReference>
<keyword evidence="3 7" id="KW-1133">Transmembrane helix</keyword>
<keyword evidence="5 7" id="KW-0456">Lyase</keyword>
<dbReference type="GO" id="GO:0008932">
    <property type="term" value="F:lytic endotransglycosylase activity"/>
    <property type="evidence" value="ECO:0007669"/>
    <property type="project" value="UniProtKB-UniRule"/>
</dbReference>
<evidence type="ECO:0000256" key="5">
    <source>
        <dbReference type="ARBA" id="ARBA00023239"/>
    </source>
</evidence>
<dbReference type="GO" id="GO:0009252">
    <property type="term" value="P:peptidoglycan biosynthetic process"/>
    <property type="evidence" value="ECO:0007669"/>
    <property type="project" value="UniProtKB-UniRule"/>
</dbReference>
<comment type="caution">
    <text evidence="8">The sequence shown here is derived from an EMBL/GenBank/DDBJ whole genome shotgun (WGS) entry which is preliminary data.</text>
</comment>
<dbReference type="Gene3D" id="3.30.1490.480">
    <property type="entry name" value="Endolytic murein transglycosylase"/>
    <property type="match status" value="1"/>
</dbReference>
<dbReference type="NCBIfam" id="TIGR00247">
    <property type="entry name" value="endolytic transglycosylase MltG"/>
    <property type="match status" value="1"/>
</dbReference>
<dbReference type="EC" id="4.2.2.29" evidence="7"/>
<evidence type="ECO:0000313" key="8">
    <source>
        <dbReference type="EMBL" id="OGD68207.1"/>
    </source>
</evidence>
<dbReference type="AlphaFoldDB" id="A0A1F5ELC3"/>
<dbReference type="Proteomes" id="UP000186670">
    <property type="component" value="Unassembled WGS sequence"/>
</dbReference>
<comment type="subcellular location">
    <subcellularLocation>
        <location evidence="7">Cell membrane</location>
        <topology evidence="7">Single-pass membrane protein</topology>
    </subcellularLocation>
</comment>
<sequence length="331" mass="38040">MLIHPGQKNKPIFFVIFGILLLIGLAILFFSNYFFSAPQKESEPERFIIQMGINNLDKIKNDLYEKGFIKNKFGFGIALGCFNCVQEGAYKISKSMSAWEIAKTIKGDPYMVWVIIKEGYRKEQIGEIFVKEFGWSDEKYDEFIKETNNISALDEGIFFPDTYLIPVDESPSDIVKRLYTRFNEKFEPFSKEAINQNIKWTTLIKIASLVEREAGGEIDMPLVAGILWNRLLQGMKLDIDATIQYARGDKGDGWWAPISVADKKINSPYNTYMYKGLPPHPIANPGIDAISAVLYPEKTDCLYYLHDSSREIHCAKDYESHKENIEKYLKN</sequence>
<reference evidence="8 9" key="1">
    <citation type="journal article" date="2016" name="Nat. Commun.">
        <title>Thousands of microbial genomes shed light on interconnected biogeochemical processes in an aquifer system.</title>
        <authorList>
            <person name="Anantharaman K."/>
            <person name="Brown C.T."/>
            <person name="Hug L.A."/>
            <person name="Sharon I."/>
            <person name="Castelle C.J."/>
            <person name="Probst A.J."/>
            <person name="Thomas B.C."/>
            <person name="Singh A."/>
            <person name="Wilkins M.J."/>
            <person name="Karaoz U."/>
            <person name="Brodie E.L."/>
            <person name="Williams K.H."/>
            <person name="Hubbard S.S."/>
            <person name="Banfield J.F."/>
        </authorList>
    </citation>
    <scope>NUCLEOTIDE SEQUENCE [LARGE SCALE GENOMIC DNA]</scope>
</reference>
<comment type="similarity">
    <text evidence="7">Belongs to the transglycosylase MltG family.</text>
</comment>
<name>A0A1F5ELC3_9BACT</name>
<evidence type="ECO:0000256" key="4">
    <source>
        <dbReference type="ARBA" id="ARBA00023136"/>
    </source>
</evidence>